<sequence length="197" mass="20979">MPEQTLTVSWWWDWVPAAGGDTDERTAWTAALSALLDGWAGDGTSAVLAADLLARADQLAPHCRLVWGMGFLGDDIRWMPVIALVEFREAFPGDSAYLMGAVGAEGFADDVREPNVEYVSTRHGDGVRVIALARTEENGLHGRVDAALRLERATGDLDILVTTRVNGLSRLAVIGDGIDALLNVIADDSPALAAGVL</sequence>
<dbReference type="Proteomes" id="UP000680865">
    <property type="component" value="Unassembled WGS sequence"/>
</dbReference>
<evidence type="ECO:0000313" key="2">
    <source>
        <dbReference type="Proteomes" id="UP000680865"/>
    </source>
</evidence>
<dbReference type="AlphaFoldDB" id="A0A919SCU4"/>
<comment type="caution">
    <text evidence="1">The sequence shown here is derived from an EMBL/GenBank/DDBJ whole genome shotgun (WGS) entry which is preliminary data.</text>
</comment>
<evidence type="ECO:0000313" key="1">
    <source>
        <dbReference type="EMBL" id="GIM68235.1"/>
    </source>
</evidence>
<name>A0A919SCU4_9ACTN</name>
<keyword evidence="2" id="KW-1185">Reference proteome</keyword>
<accession>A0A919SCU4</accession>
<organism evidence="1 2">
    <name type="scientific">Winogradskya consettensis</name>
    <dbReference type="NCBI Taxonomy" id="113560"/>
    <lineage>
        <taxon>Bacteria</taxon>
        <taxon>Bacillati</taxon>
        <taxon>Actinomycetota</taxon>
        <taxon>Actinomycetes</taxon>
        <taxon>Micromonosporales</taxon>
        <taxon>Micromonosporaceae</taxon>
        <taxon>Winogradskya</taxon>
    </lineage>
</organism>
<protein>
    <submittedName>
        <fullName evidence="1">Uncharacterized protein</fullName>
    </submittedName>
</protein>
<gene>
    <name evidence="1" type="ORF">Aco04nite_09940</name>
</gene>
<dbReference type="EMBL" id="BOQP01000004">
    <property type="protein sequence ID" value="GIM68235.1"/>
    <property type="molecule type" value="Genomic_DNA"/>
</dbReference>
<dbReference type="RefSeq" id="WP_212995965.1">
    <property type="nucleotide sequence ID" value="NZ_BAAATW010000002.1"/>
</dbReference>
<reference evidence="1" key="1">
    <citation type="submission" date="2021-03" db="EMBL/GenBank/DDBJ databases">
        <title>Whole genome shotgun sequence of Actinoplanes consettensis NBRC 14913.</title>
        <authorList>
            <person name="Komaki H."/>
            <person name="Tamura T."/>
        </authorList>
    </citation>
    <scope>NUCLEOTIDE SEQUENCE</scope>
    <source>
        <strain evidence="1">NBRC 14913</strain>
    </source>
</reference>
<proteinExistence type="predicted"/>